<dbReference type="PROSITE" id="PS50405">
    <property type="entry name" value="GST_CTER"/>
    <property type="match status" value="1"/>
</dbReference>
<name>A0A1Z5J7B8_FISSO</name>
<dbReference type="InterPro" id="IPR004045">
    <property type="entry name" value="Glutathione_S-Trfase_N"/>
</dbReference>
<evidence type="ECO:0000256" key="3">
    <source>
        <dbReference type="ARBA" id="ARBA00049544"/>
    </source>
</evidence>
<protein>
    <recommendedName>
        <fullName evidence="4">GST C-terminal domain-containing protein</fullName>
    </recommendedName>
</protein>
<dbReference type="Pfam" id="PF13410">
    <property type="entry name" value="GST_C_2"/>
    <property type="match status" value="1"/>
</dbReference>
<dbReference type="InterPro" id="IPR036282">
    <property type="entry name" value="Glutathione-S-Trfase_C_sf"/>
</dbReference>
<dbReference type="InterPro" id="IPR036249">
    <property type="entry name" value="Thioredoxin-like_sf"/>
</dbReference>
<gene>
    <name evidence="5" type="ORF">FisN_11Lh214</name>
</gene>
<dbReference type="InterPro" id="IPR010987">
    <property type="entry name" value="Glutathione-S-Trfase_C-like"/>
</dbReference>
<accession>A0A1Z5J7B8</accession>
<comment type="similarity">
    <text evidence="2">Belongs to the GST superfamily. DHAR family.</text>
</comment>
<dbReference type="GO" id="GO:0033355">
    <property type="term" value="P:ascorbate glutathione cycle"/>
    <property type="evidence" value="ECO:0007669"/>
    <property type="project" value="InterPro"/>
</dbReference>
<dbReference type="InterPro" id="IPR044627">
    <property type="entry name" value="DHAR1/2/3/4"/>
</dbReference>
<comment type="catalytic activity">
    <reaction evidence="3">
        <text>L-dehydroascorbate + 2 glutathione = glutathione disulfide + L-ascorbate</text>
        <dbReference type="Rhea" id="RHEA:24424"/>
        <dbReference type="ChEBI" id="CHEBI:38290"/>
        <dbReference type="ChEBI" id="CHEBI:57925"/>
        <dbReference type="ChEBI" id="CHEBI:58297"/>
        <dbReference type="ChEBI" id="CHEBI:58539"/>
        <dbReference type="EC" id="1.8.5.1"/>
    </reaction>
</comment>
<dbReference type="CDD" id="cd00570">
    <property type="entry name" value="GST_N_family"/>
    <property type="match status" value="1"/>
</dbReference>
<dbReference type="GO" id="GO:0016740">
    <property type="term" value="F:transferase activity"/>
    <property type="evidence" value="ECO:0007669"/>
    <property type="project" value="UniProtKB-KW"/>
</dbReference>
<dbReference type="OrthoDB" id="1935530at2759"/>
<dbReference type="Gene3D" id="3.40.30.10">
    <property type="entry name" value="Glutaredoxin"/>
    <property type="match status" value="1"/>
</dbReference>
<comment type="caution">
    <text evidence="5">The sequence shown here is derived from an EMBL/GenBank/DDBJ whole genome shotgun (WGS) entry which is preliminary data.</text>
</comment>
<evidence type="ECO:0000256" key="1">
    <source>
        <dbReference type="ARBA" id="ARBA00022679"/>
    </source>
</evidence>
<sequence>MTDSGRTIPGYSGSDDGMTLYCKAGPDGKTIGDCPFCHAIRLVLEELHLAYQLIPATPETKPSWLLDHFEGKMPALRHGNSCYTESSVIIDYLLGLSHNQLSQANSNEAANAGLFPAIAKYLKHRPDNDEEDRTLRSKLKTILQRMDANLAGTSFWNGESFTETDCKIAPQLYHLQCGVAAFQKDIDLEEYANLSGYMKNLFDRESFQSTVYPAETVVWGWSNARKCTEH</sequence>
<evidence type="ECO:0000313" key="5">
    <source>
        <dbReference type="EMBL" id="GAX09812.1"/>
    </source>
</evidence>
<keyword evidence="1" id="KW-0808">Transferase</keyword>
<feature type="domain" description="GST C-terminal" evidence="4">
    <location>
        <begin position="83"/>
        <end position="230"/>
    </location>
</feature>
<dbReference type="PANTHER" id="PTHR44420">
    <property type="entry name" value="GLUTATHIONE S-TRANSFERASE DHAR2-RELATED"/>
    <property type="match status" value="1"/>
</dbReference>
<dbReference type="Gene3D" id="1.20.1050.10">
    <property type="match status" value="1"/>
</dbReference>
<dbReference type="Pfam" id="PF13417">
    <property type="entry name" value="GST_N_3"/>
    <property type="match status" value="1"/>
</dbReference>
<evidence type="ECO:0000313" key="6">
    <source>
        <dbReference type="Proteomes" id="UP000198406"/>
    </source>
</evidence>
<keyword evidence="6" id="KW-1185">Reference proteome</keyword>
<dbReference type="SUPFAM" id="SSF47616">
    <property type="entry name" value="GST C-terminal domain-like"/>
    <property type="match status" value="1"/>
</dbReference>
<dbReference type="EMBL" id="BDSP01000013">
    <property type="protein sequence ID" value="GAX09812.1"/>
    <property type="molecule type" value="Genomic_DNA"/>
</dbReference>
<dbReference type="InParanoid" id="A0A1Z5J7B8"/>
<organism evidence="5 6">
    <name type="scientific">Fistulifera solaris</name>
    <name type="common">Oleaginous diatom</name>
    <dbReference type="NCBI Taxonomy" id="1519565"/>
    <lineage>
        <taxon>Eukaryota</taxon>
        <taxon>Sar</taxon>
        <taxon>Stramenopiles</taxon>
        <taxon>Ochrophyta</taxon>
        <taxon>Bacillariophyta</taxon>
        <taxon>Bacillariophyceae</taxon>
        <taxon>Bacillariophycidae</taxon>
        <taxon>Naviculales</taxon>
        <taxon>Naviculaceae</taxon>
        <taxon>Fistulifera</taxon>
    </lineage>
</organism>
<reference evidence="5 6" key="1">
    <citation type="journal article" date="2015" name="Plant Cell">
        <title>Oil accumulation by the oleaginous diatom Fistulifera solaris as revealed by the genome and transcriptome.</title>
        <authorList>
            <person name="Tanaka T."/>
            <person name="Maeda Y."/>
            <person name="Veluchamy A."/>
            <person name="Tanaka M."/>
            <person name="Abida H."/>
            <person name="Marechal E."/>
            <person name="Bowler C."/>
            <person name="Muto M."/>
            <person name="Sunaga Y."/>
            <person name="Tanaka M."/>
            <person name="Yoshino T."/>
            <person name="Taniguchi T."/>
            <person name="Fukuda Y."/>
            <person name="Nemoto M."/>
            <person name="Matsumoto M."/>
            <person name="Wong P.S."/>
            <person name="Aburatani S."/>
            <person name="Fujibuchi W."/>
        </authorList>
    </citation>
    <scope>NUCLEOTIDE SEQUENCE [LARGE SCALE GENOMIC DNA]</scope>
    <source>
        <strain evidence="5 6">JPCC DA0580</strain>
    </source>
</reference>
<dbReference type="AlphaFoldDB" id="A0A1Z5J7B8"/>
<dbReference type="SUPFAM" id="SSF52833">
    <property type="entry name" value="Thioredoxin-like"/>
    <property type="match status" value="1"/>
</dbReference>
<dbReference type="GO" id="GO:0045174">
    <property type="term" value="F:glutathione dehydrogenase (ascorbate) activity"/>
    <property type="evidence" value="ECO:0007669"/>
    <property type="project" value="UniProtKB-EC"/>
</dbReference>
<evidence type="ECO:0000256" key="2">
    <source>
        <dbReference type="ARBA" id="ARBA00024194"/>
    </source>
</evidence>
<evidence type="ECO:0000259" key="4">
    <source>
        <dbReference type="PROSITE" id="PS50405"/>
    </source>
</evidence>
<dbReference type="PANTHER" id="PTHR44420:SF2">
    <property type="entry name" value="GLUTATHIONE S-TRANSFERASE DHAR2-RELATED"/>
    <property type="match status" value="1"/>
</dbReference>
<proteinExistence type="inferred from homology"/>
<dbReference type="Proteomes" id="UP000198406">
    <property type="component" value="Unassembled WGS sequence"/>
</dbReference>